<sequence>MTNPGTNYLVNTGEETAATEGAGIFHDATETVKGFSDGNWAEGLINAGATVAGAAGFLADPMAGLLSAGFGWLIEHVDFLREPLDWLVGDQEALDGMAKTWEAVSGYLKETADDLRNWVENDSSAWSGKDSEQYRAFGADRADTYAGVATAAGGIAGLVRTCKIVLKVVRDIVRDIIAEAIGKLIAICLRWAPAVAAFGAGIAGAVAECVPTAIKWANKALEFCRKLTKAFSNASRLFKKLDDILVNAKTALSKGGDNFVDVLKKSIEADNARRVADFSWSGMAKDALGEAKKVAVDGIKSTPADFLPKLGIEATKESTKFRDWEDKAKDGGGWRTWRDLRAEEAEKQEEKRKEARGE</sequence>
<dbReference type="EMBL" id="VOBR01000005">
    <property type="protein sequence ID" value="TWP52543.1"/>
    <property type="molecule type" value="Genomic_DNA"/>
</dbReference>
<organism evidence="3 4">
    <name type="scientific">Lentzea tibetensis</name>
    <dbReference type="NCBI Taxonomy" id="2591470"/>
    <lineage>
        <taxon>Bacteria</taxon>
        <taxon>Bacillati</taxon>
        <taxon>Actinomycetota</taxon>
        <taxon>Actinomycetes</taxon>
        <taxon>Pseudonocardiales</taxon>
        <taxon>Pseudonocardiaceae</taxon>
        <taxon>Lentzea</taxon>
    </lineage>
</organism>
<dbReference type="InterPro" id="IPR057746">
    <property type="entry name" value="CpnT-like_N"/>
</dbReference>
<evidence type="ECO:0000313" key="3">
    <source>
        <dbReference type="EMBL" id="TWP52543.1"/>
    </source>
</evidence>
<evidence type="ECO:0000313" key="4">
    <source>
        <dbReference type="Proteomes" id="UP000316639"/>
    </source>
</evidence>
<dbReference type="RefSeq" id="WP_146350599.1">
    <property type="nucleotide sequence ID" value="NZ_VOBR01000005.1"/>
</dbReference>
<dbReference type="OrthoDB" id="4763957at2"/>
<evidence type="ECO:0000259" key="2">
    <source>
        <dbReference type="Pfam" id="PF25547"/>
    </source>
</evidence>
<proteinExistence type="predicted"/>
<gene>
    <name evidence="3" type="ORF">FKR81_09480</name>
</gene>
<feature type="domain" description="Outer membrane channel protein CpnT-like N-terminal" evidence="2">
    <location>
        <begin position="88"/>
        <end position="210"/>
    </location>
</feature>
<name>A0A563EY36_9PSEU</name>
<comment type="caution">
    <text evidence="3">The sequence shown here is derived from an EMBL/GenBank/DDBJ whole genome shotgun (WGS) entry which is preliminary data.</text>
</comment>
<dbReference type="SUPFAM" id="SSF140453">
    <property type="entry name" value="EsxAB dimer-like"/>
    <property type="match status" value="1"/>
</dbReference>
<dbReference type="InterPro" id="IPR036689">
    <property type="entry name" value="ESAT-6-like_sf"/>
</dbReference>
<dbReference type="Proteomes" id="UP000316639">
    <property type="component" value="Unassembled WGS sequence"/>
</dbReference>
<keyword evidence="4" id="KW-1185">Reference proteome</keyword>
<protein>
    <recommendedName>
        <fullName evidence="2">Outer membrane channel protein CpnT-like N-terminal domain-containing protein</fullName>
    </recommendedName>
</protein>
<reference evidence="3 4" key="1">
    <citation type="submission" date="2019-07" db="EMBL/GenBank/DDBJ databases">
        <title>Lentzea xizangensis sp. nov., isolated from Qinghai-Tibetan Plateau Soils.</title>
        <authorList>
            <person name="Huang J."/>
        </authorList>
    </citation>
    <scope>NUCLEOTIDE SEQUENCE [LARGE SCALE GENOMIC DNA]</scope>
    <source>
        <strain evidence="3 4">FXJ1.1311</strain>
    </source>
</reference>
<dbReference type="Pfam" id="PF25547">
    <property type="entry name" value="WXG100_2"/>
    <property type="match status" value="1"/>
</dbReference>
<accession>A0A563EY36</accession>
<evidence type="ECO:0000256" key="1">
    <source>
        <dbReference type="SAM" id="MobiDB-lite"/>
    </source>
</evidence>
<feature type="region of interest" description="Disordered" evidence="1">
    <location>
        <begin position="339"/>
        <end position="358"/>
    </location>
</feature>
<dbReference type="AlphaFoldDB" id="A0A563EY36"/>